<accession>A0AAV3UVI7</accession>
<name>A0AAV3UVI7_9ALTE</name>
<sequence>MDEKAVIQSERRVSEKSRSCGHLLRLYHSTLISDHSARV</sequence>
<dbReference type="AlphaFoldDB" id="A0AAV3UVI7"/>
<reference evidence="1 2" key="1">
    <citation type="journal article" date="2017" name="Antonie Van Leeuwenhoek">
        <title>Rhizobium rhizosphaerae sp. nov., a novel species isolated from rice rhizosphere.</title>
        <authorList>
            <person name="Zhao J.J."/>
            <person name="Zhang J."/>
            <person name="Zhang R.J."/>
            <person name="Zhang C.W."/>
            <person name="Yin H.Q."/>
            <person name="Zhang X.X."/>
        </authorList>
    </citation>
    <scope>NUCLEOTIDE SEQUENCE [LARGE SCALE GENOMIC DNA]</scope>
    <source>
        <strain evidence="1 2">S18K6</strain>
    </source>
</reference>
<protein>
    <submittedName>
        <fullName evidence="1">Uncharacterized protein</fullName>
    </submittedName>
</protein>
<proteinExistence type="predicted"/>
<dbReference type="Proteomes" id="UP000006320">
    <property type="component" value="Unassembled WGS sequence"/>
</dbReference>
<gene>
    <name evidence="1" type="ORF">GCHA_1047</name>
</gene>
<dbReference type="EMBL" id="BAEM01000016">
    <property type="protein sequence ID" value="GAC09009.1"/>
    <property type="molecule type" value="Genomic_DNA"/>
</dbReference>
<comment type="caution">
    <text evidence="1">The sequence shown here is derived from an EMBL/GenBank/DDBJ whole genome shotgun (WGS) entry which is preliminary data.</text>
</comment>
<evidence type="ECO:0000313" key="2">
    <source>
        <dbReference type="Proteomes" id="UP000006320"/>
    </source>
</evidence>
<organism evidence="1 2">
    <name type="scientific">Paraglaciecola chathamensis S18K6</name>
    <dbReference type="NCBI Taxonomy" id="1127672"/>
    <lineage>
        <taxon>Bacteria</taxon>
        <taxon>Pseudomonadati</taxon>
        <taxon>Pseudomonadota</taxon>
        <taxon>Gammaproteobacteria</taxon>
        <taxon>Alteromonadales</taxon>
        <taxon>Alteromonadaceae</taxon>
        <taxon>Paraglaciecola</taxon>
    </lineage>
</organism>
<evidence type="ECO:0000313" key="1">
    <source>
        <dbReference type="EMBL" id="GAC09009.1"/>
    </source>
</evidence>